<accession>A0AAW0TEI2</accession>
<sequence length="79" mass="8626">MTQESRILRQSSGAGLSFGSKWQSTYACTRKIVDFPFLGAFENLVAVTCDQTSGSNSIRGAEEGRVTRRRGSALVMSFD</sequence>
<reference evidence="1 2" key="1">
    <citation type="submission" date="2023-03" db="EMBL/GenBank/DDBJ databases">
        <title>High-quality genome of Scylla paramamosain provides insights in environmental adaptation.</title>
        <authorList>
            <person name="Zhang L."/>
        </authorList>
    </citation>
    <scope>NUCLEOTIDE SEQUENCE [LARGE SCALE GENOMIC DNA]</scope>
    <source>
        <strain evidence="1">LZ_2023a</strain>
        <tissue evidence="1">Muscle</tissue>
    </source>
</reference>
<keyword evidence="2" id="KW-1185">Reference proteome</keyword>
<dbReference type="Proteomes" id="UP001487740">
    <property type="component" value="Unassembled WGS sequence"/>
</dbReference>
<dbReference type="EMBL" id="JARAKH010000031">
    <property type="protein sequence ID" value="KAK8386119.1"/>
    <property type="molecule type" value="Genomic_DNA"/>
</dbReference>
<organism evidence="1 2">
    <name type="scientific">Scylla paramamosain</name>
    <name type="common">Mud crab</name>
    <dbReference type="NCBI Taxonomy" id="85552"/>
    <lineage>
        <taxon>Eukaryota</taxon>
        <taxon>Metazoa</taxon>
        <taxon>Ecdysozoa</taxon>
        <taxon>Arthropoda</taxon>
        <taxon>Crustacea</taxon>
        <taxon>Multicrustacea</taxon>
        <taxon>Malacostraca</taxon>
        <taxon>Eumalacostraca</taxon>
        <taxon>Eucarida</taxon>
        <taxon>Decapoda</taxon>
        <taxon>Pleocyemata</taxon>
        <taxon>Brachyura</taxon>
        <taxon>Eubrachyura</taxon>
        <taxon>Portunoidea</taxon>
        <taxon>Portunidae</taxon>
        <taxon>Portuninae</taxon>
        <taxon>Scylla</taxon>
    </lineage>
</organism>
<protein>
    <submittedName>
        <fullName evidence="1">Uncharacterized protein</fullName>
    </submittedName>
</protein>
<dbReference type="AlphaFoldDB" id="A0AAW0TEI2"/>
<proteinExistence type="predicted"/>
<evidence type="ECO:0000313" key="2">
    <source>
        <dbReference type="Proteomes" id="UP001487740"/>
    </source>
</evidence>
<name>A0AAW0TEI2_SCYPA</name>
<evidence type="ECO:0000313" key="1">
    <source>
        <dbReference type="EMBL" id="KAK8386119.1"/>
    </source>
</evidence>
<gene>
    <name evidence="1" type="ORF">O3P69_010684</name>
</gene>
<comment type="caution">
    <text evidence="1">The sequence shown here is derived from an EMBL/GenBank/DDBJ whole genome shotgun (WGS) entry which is preliminary data.</text>
</comment>